<evidence type="ECO:0000313" key="2">
    <source>
        <dbReference type="EMBL" id="KAJ7735500.1"/>
    </source>
</evidence>
<feature type="compositionally biased region" description="Basic residues" evidence="1">
    <location>
        <begin position="214"/>
        <end position="225"/>
    </location>
</feature>
<dbReference type="Proteomes" id="UP001215598">
    <property type="component" value="Unassembled WGS sequence"/>
</dbReference>
<gene>
    <name evidence="2" type="ORF">B0H16DRAFT_1731302</name>
</gene>
<accession>A0AAD7I5K7</accession>
<dbReference type="EMBL" id="JARKIB010000126">
    <property type="protein sequence ID" value="KAJ7735500.1"/>
    <property type="molecule type" value="Genomic_DNA"/>
</dbReference>
<feature type="region of interest" description="Disordered" evidence="1">
    <location>
        <begin position="209"/>
        <end position="248"/>
    </location>
</feature>
<feature type="compositionally biased region" description="Basic residues" evidence="1">
    <location>
        <begin position="239"/>
        <end position="248"/>
    </location>
</feature>
<name>A0AAD7I5K7_9AGAR</name>
<organism evidence="2 3">
    <name type="scientific">Mycena metata</name>
    <dbReference type="NCBI Taxonomy" id="1033252"/>
    <lineage>
        <taxon>Eukaryota</taxon>
        <taxon>Fungi</taxon>
        <taxon>Dikarya</taxon>
        <taxon>Basidiomycota</taxon>
        <taxon>Agaricomycotina</taxon>
        <taxon>Agaricomycetes</taxon>
        <taxon>Agaricomycetidae</taxon>
        <taxon>Agaricales</taxon>
        <taxon>Marasmiineae</taxon>
        <taxon>Mycenaceae</taxon>
        <taxon>Mycena</taxon>
    </lineage>
</organism>
<reference evidence="2" key="1">
    <citation type="submission" date="2023-03" db="EMBL/GenBank/DDBJ databases">
        <title>Massive genome expansion in bonnet fungi (Mycena s.s.) driven by repeated elements and novel gene families across ecological guilds.</title>
        <authorList>
            <consortium name="Lawrence Berkeley National Laboratory"/>
            <person name="Harder C.B."/>
            <person name="Miyauchi S."/>
            <person name="Viragh M."/>
            <person name="Kuo A."/>
            <person name="Thoen E."/>
            <person name="Andreopoulos B."/>
            <person name="Lu D."/>
            <person name="Skrede I."/>
            <person name="Drula E."/>
            <person name="Henrissat B."/>
            <person name="Morin E."/>
            <person name="Kohler A."/>
            <person name="Barry K."/>
            <person name="LaButti K."/>
            <person name="Morin E."/>
            <person name="Salamov A."/>
            <person name="Lipzen A."/>
            <person name="Mereny Z."/>
            <person name="Hegedus B."/>
            <person name="Baldrian P."/>
            <person name="Stursova M."/>
            <person name="Weitz H."/>
            <person name="Taylor A."/>
            <person name="Grigoriev I.V."/>
            <person name="Nagy L.G."/>
            <person name="Martin F."/>
            <person name="Kauserud H."/>
        </authorList>
    </citation>
    <scope>NUCLEOTIDE SEQUENCE</scope>
    <source>
        <strain evidence="2">CBHHK182m</strain>
    </source>
</reference>
<keyword evidence="3" id="KW-1185">Reference proteome</keyword>
<evidence type="ECO:0000313" key="3">
    <source>
        <dbReference type="Proteomes" id="UP001215598"/>
    </source>
</evidence>
<protein>
    <submittedName>
        <fullName evidence="2">Uncharacterized protein</fullName>
    </submittedName>
</protein>
<evidence type="ECO:0000256" key="1">
    <source>
        <dbReference type="SAM" id="MobiDB-lite"/>
    </source>
</evidence>
<sequence length="248" mass="27600">MPQLAKILAQWDPQHTVIRSLRAFGGSKKVNQRQKPSEWLVALGLRLTPEVELALESATFSLMQHETLAHIHYEERTSRITGVGTALLQCLVVQHELGEPLNLNGDLVNDLWDDSVVARKSDSKAALHAMYVAVCADEALPGADSSQKMSRFFIRHTIVDKEWRPPLYHRIRDSEFMPTEAILVTVPEGLKRKAEEQLEGLNGLKRSKVDVKAKKSKAKAPRKKTVSTAETSAAPGRVLRTRKKAGAV</sequence>
<comment type="caution">
    <text evidence="2">The sequence shown here is derived from an EMBL/GenBank/DDBJ whole genome shotgun (WGS) entry which is preliminary data.</text>
</comment>
<proteinExistence type="predicted"/>
<dbReference type="AlphaFoldDB" id="A0AAD7I5K7"/>